<dbReference type="Proteomes" id="UP000195557">
    <property type="component" value="Unassembled WGS sequence"/>
</dbReference>
<dbReference type="EMBL" id="KZ155788">
    <property type="protein sequence ID" value="OUS45590.1"/>
    <property type="molecule type" value="Genomic_DNA"/>
</dbReference>
<dbReference type="AlphaFoldDB" id="A0A1Y5I7Q3"/>
<sequence>MILDNAMDDNVKFVFDLKNVAPCTRIGSDIVTVADHLRIAEENKRNSPAWKDFVPQDGMACEFVPFAIGWYGEMGREVKSFVRRVADHHIGDAYTKEWRIRRILAQVQVKHLNLIGVYLKTVRGEYERVGAAKKSNRGLPTLELNGWARGIDGDQYSSHVCHEGSRGAALAISQSDELHILSRSLDSRCDTMSGSGDISLSNKSGDVLNVEGDVCGALLVEY</sequence>
<organism evidence="1">
    <name type="scientific">Ostreococcus tauri</name>
    <name type="common">Marine green alga</name>
    <dbReference type="NCBI Taxonomy" id="70448"/>
    <lineage>
        <taxon>Eukaryota</taxon>
        <taxon>Viridiplantae</taxon>
        <taxon>Chlorophyta</taxon>
        <taxon>Mamiellophyceae</taxon>
        <taxon>Mamiellales</taxon>
        <taxon>Bathycoccaceae</taxon>
        <taxon>Ostreococcus</taxon>
    </lineage>
</organism>
<reference evidence="1" key="1">
    <citation type="submission" date="2017-04" db="EMBL/GenBank/DDBJ databases">
        <title>Population genomics of picophytoplankton unveils novel chromosome hypervariability.</title>
        <authorList>
            <consortium name="DOE Joint Genome Institute"/>
            <person name="Blanc-Mathieu R."/>
            <person name="Krasovec M."/>
            <person name="Hebrard M."/>
            <person name="Yau S."/>
            <person name="Desgranges E."/>
            <person name="Martin J."/>
            <person name="Schackwitz W."/>
            <person name="Kuo A."/>
            <person name="Salin G."/>
            <person name="Donnadieu C."/>
            <person name="Desdevises Y."/>
            <person name="Sanchez-Ferandin S."/>
            <person name="Moreau H."/>
            <person name="Rivals E."/>
            <person name="Grigoriev I.V."/>
            <person name="Grimsley N."/>
            <person name="Eyre-Walker A."/>
            <person name="Piganeau G."/>
        </authorList>
    </citation>
    <scope>NUCLEOTIDE SEQUENCE [LARGE SCALE GENOMIC DNA]</scope>
    <source>
        <strain evidence="1">RCC 1115</strain>
    </source>
</reference>
<gene>
    <name evidence="1" type="ORF">BE221DRAFT_76556</name>
</gene>
<accession>A0A1Y5I7Q3</accession>
<protein>
    <submittedName>
        <fullName evidence="1">Uncharacterized protein</fullName>
    </submittedName>
</protein>
<proteinExistence type="predicted"/>
<name>A0A1Y5I7Q3_OSTTA</name>
<evidence type="ECO:0000313" key="1">
    <source>
        <dbReference type="EMBL" id="OUS45590.1"/>
    </source>
</evidence>